<sequence>MTAQEPPLTWLTASSMADLGELTARWVIGELEDTPIHGGPPDDETRPLIPLLAAVNRSGFVTDFSQPGNAAWEQRATICGYCDDATCDVLAAAFAPTDVILLHERGDSGIRVPVTLDQGKPFTWVGGAPALDVWVSETTDAAVRALEASWYVTIVDPVWGRDDRLWPLLATALGLASVSGSPGPAIGPTAPAADRRTG</sequence>
<proteinExistence type="predicted"/>
<dbReference type="EMBL" id="BONE01000046">
    <property type="protein sequence ID" value="GIF75639.1"/>
    <property type="molecule type" value="Genomic_DNA"/>
</dbReference>
<keyword evidence="3" id="KW-1185">Reference proteome</keyword>
<evidence type="ECO:0000259" key="1">
    <source>
        <dbReference type="Pfam" id="PF21897"/>
    </source>
</evidence>
<accession>A0ABQ4CWH3</accession>
<evidence type="ECO:0000313" key="2">
    <source>
        <dbReference type="EMBL" id="GIF75639.1"/>
    </source>
</evidence>
<gene>
    <name evidence="2" type="ORF">Asi02nite_51570</name>
</gene>
<dbReference type="Proteomes" id="UP000604117">
    <property type="component" value="Unassembled WGS sequence"/>
</dbReference>
<protein>
    <recommendedName>
        <fullName evidence="1">DUF6919 domain-containing protein</fullName>
    </recommendedName>
</protein>
<evidence type="ECO:0000313" key="3">
    <source>
        <dbReference type="Proteomes" id="UP000604117"/>
    </source>
</evidence>
<reference evidence="2 3" key="1">
    <citation type="submission" date="2021-01" db="EMBL/GenBank/DDBJ databases">
        <title>Whole genome shotgun sequence of Asanoa siamensis NBRC 107932.</title>
        <authorList>
            <person name="Komaki H."/>
            <person name="Tamura T."/>
        </authorList>
    </citation>
    <scope>NUCLEOTIDE SEQUENCE [LARGE SCALE GENOMIC DNA]</scope>
    <source>
        <strain evidence="2 3">NBRC 107932</strain>
    </source>
</reference>
<name>A0ABQ4CWH3_9ACTN</name>
<feature type="domain" description="DUF6919" evidence="1">
    <location>
        <begin position="9"/>
        <end position="173"/>
    </location>
</feature>
<organism evidence="2 3">
    <name type="scientific">Asanoa siamensis</name>
    <dbReference type="NCBI Taxonomy" id="926357"/>
    <lineage>
        <taxon>Bacteria</taxon>
        <taxon>Bacillati</taxon>
        <taxon>Actinomycetota</taxon>
        <taxon>Actinomycetes</taxon>
        <taxon>Micromonosporales</taxon>
        <taxon>Micromonosporaceae</taxon>
        <taxon>Asanoa</taxon>
    </lineage>
</organism>
<dbReference type="InterPro" id="IPR054212">
    <property type="entry name" value="DUF6919"/>
</dbReference>
<dbReference type="Pfam" id="PF21897">
    <property type="entry name" value="DUF6919"/>
    <property type="match status" value="1"/>
</dbReference>
<dbReference type="RefSeq" id="WP_203716497.1">
    <property type="nucleotide sequence ID" value="NZ_BONE01000046.1"/>
</dbReference>
<comment type="caution">
    <text evidence="2">The sequence shown here is derived from an EMBL/GenBank/DDBJ whole genome shotgun (WGS) entry which is preliminary data.</text>
</comment>